<dbReference type="SMART" id="SM00343">
    <property type="entry name" value="ZnF_C2HC"/>
    <property type="match status" value="1"/>
</dbReference>
<evidence type="ECO:0000259" key="4">
    <source>
        <dbReference type="PROSITE" id="PS50158"/>
    </source>
</evidence>
<feature type="compositionally biased region" description="Polar residues" evidence="3">
    <location>
        <begin position="239"/>
        <end position="253"/>
    </location>
</feature>
<dbReference type="GO" id="GO:0008270">
    <property type="term" value="F:zinc ion binding"/>
    <property type="evidence" value="ECO:0007669"/>
    <property type="project" value="UniProtKB-KW"/>
</dbReference>
<evidence type="ECO:0000313" key="6">
    <source>
        <dbReference type="Proteomes" id="UP000807306"/>
    </source>
</evidence>
<name>A0A9P6EBX5_9AGAR</name>
<sequence length="461" mass="52032">MSKVKKAFEGITKLEPDGSNWSIFITCVKRATLSLGGNYSDLLSSPKKILTLDNIQHDQELLHAITLLLPDSIFHRYMHKTHTYEVISALEDDYNISNAISEARTNSHLFTIKCHDESKLNTHLDTLLKIREDLQRTSQDVTDSQFIDAIIASVPQRLAELASALKTQHKVHNKFFAQDEDSKRELKIADLIRCLRSEVVGAKAKSSTPSHQYPNSANYTNHRNNGNNGRGQGRGRGNYPNSQSRDTYQHPNASQSHPNTNNSSHQQSHQHNHNNNQFTRNINSDICSNCGGTGHWSRVCPSEQRPQANSAEATPPTSTPDNLPQSDQTTSHTTTSLFAVPKTDEFSNIEESWHAFPDNEKSLNDAIWEATRPPDIDISDLLDQPRPEQEEIISSSITPGIPHIYTHGIVIRTYLPALKWPSANFAKELVEIEEEYYLEKQPADSANRLFQLRDEIFEIHS</sequence>
<dbReference type="SUPFAM" id="SSF57756">
    <property type="entry name" value="Retrovirus zinc finger-like domains"/>
    <property type="match status" value="1"/>
</dbReference>
<evidence type="ECO:0000313" key="5">
    <source>
        <dbReference type="EMBL" id="KAF9526078.1"/>
    </source>
</evidence>
<evidence type="ECO:0000256" key="1">
    <source>
        <dbReference type="ARBA" id="ARBA00022664"/>
    </source>
</evidence>
<dbReference type="OrthoDB" id="3066004at2759"/>
<feature type="compositionally biased region" description="Low complexity" evidence="3">
    <location>
        <begin position="254"/>
        <end position="277"/>
    </location>
</feature>
<feature type="compositionally biased region" description="Polar residues" evidence="3">
    <location>
        <begin position="205"/>
        <end position="220"/>
    </location>
</feature>
<dbReference type="Pfam" id="PF00098">
    <property type="entry name" value="zf-CCHC"/>
    <property type="match status" value="1"/>
</dbReference>
<feature type="region of interest" description="Disordered" evidence="3">
    <location>
        <begin position="201"/>
        <end position="280"/>
    </location>
</feature>
<keyword evidence="2" id="KW-0479">Metal-binding</keyword>
<comment type="caution">
    <text evidence="5">The sequence shown here is derived from an EMBL/GenBank/DDBJ whole genome shotgun (WGS) entry which is preliminary data.</text>
</comment>
<dbReference type="InterPro" id="IPR036875">
    <property type="entry name" value="Znf_CCHC_sf"/>
</dbReference>
<dbReference type="GO" id="GO:0006397">
    <property type="term" value="P:mRNA processing"/>
    <property type="evidence" value="ECO:0007669"/>
    <property type="project" value="UniProtKB-KW"/>
</dbReference>
<proteinExistence type="predicted"/>
<dbReference type="Proteomes" id="UP000807306">
    <property type="component" value="Unassembled WGS sequence"/>
</dbReference>
<dbReference type="EMBL" id="MU157876">
    <property type="protein sequence ID" value="KAF9526078.1"/>
    <property type="molecule type" value="Genomic_DNA"/>
</dbReference>
<keyword evidence="2" id="KW-0863">Zinc-finger</keyword>
<dbReference type="PROSITE" id="PS50158">
    <property type="entry name" value="ZF_CCHC"/>
    <property type="match status" value="1"/>
</dbReference>
<protein>
    <recommendedName>
        <fullName evidence="4">CCHC-type domain-containing protein</fullName>
    </recommendedName>
</protein>
<dbReference type="Pfam" id="PF14223">
    <property type="entry name" value="Retrotran_gag_2"/>
    <property type="match status" value="1"/>
</dbReference>
<evidence type="ECO:0000256" key="3">
    <source>
        <dbReference type="SAM" id="MobiDB-lite"/>
    </source>
</evidence>
<dbReference type="Gene3D" id="4.10.60.10">
    <property type="entry name" value="Zinc finger, CCHC-type"/>
    <property type="match status" value="1"/>
</dbReference>
<gene>
    <name evidence="5" type="ORF">CPB83DRAFT_837731</name>
</gene>
<dbReference type="AlphaFoldDB" id="A0A9P6EBX5"/>
<keyword evidence="1" id="KW-0507">mRNA processing</keyword>
<keyword evidence="2" id="KW-0862">Zinc</keyword>
<accession>A0A9P6EBX5</accession>
<reference evidence="5" key="1">
    <citation type="submission" date="2020-11" db="EMBL/GenBank/DDBJ databases">
        <authorList>
            <consortium name="DOE Joint Genome Institute"/>
            <person name="Ahrendt S."/>
            <person name="Riley R."/>
            <person name="Andreopoulos W."/>
            <person name="Labutti K."/>
            <person name="Pangilinan J."/>
            <person name="Ruiz-Duenas F.J."/>
            <person name="Barrasa J.M."/>
            <person name="Sanchez-Garcia M."/>
            <person name="Camarero S."/>
            <person name="Miyauchi S."/>
            <person name="Serrano A."/>
            <person name="Linde D."/>
            <person name="Babiker R."/>
            <person name="Drula E."/>
            <person name="Ayuso-Fernandez I."/>
            <person name="Pacheco R."/>
            <person name="Padilla G."/>
            <person name="Ferreira P."/>
            <person name="Barriuso J."/>
            <person name="Kellner H."/>
            <person name="Castanera R."/>
            <person name="Alfaro M."/>
            <person name="Ramirez L."/>
            <person name="Pisabarro A.G."/>
            <person name="Kuo A."/>
            <person name="Tritt A."/>
            <person name="Lipzen A."/>
            <person name="He G."/>
            <person name="Yan M."/>
            <person name="Ng V."/>
            <person name="Cullen D."/>
            <person name="Martin F."/>
            <person name="Rosso M.-N."/>
            <person name="Henrissat B."/>
            <person name="Hibbett D."/>
            <person name="Martinez A.T."/>
            <person name="Grigoriev I.V."/>
        </authorList>
    </citation>
    <scope>NUCLEOTIDE SEQUENCE</scope>
    <source>
        <strain evidence="5">CBS 506.95</strain>
    </source>
</reference>
<feature type="domain" description="CCHC-type" evidence="4">
    <location>
        <begin position="287"/>
        <end position="302"/>
    </location>
</feature>
<keyword evidence="6" id="KW-1185">Reference proteome</keyword>
<feature type="region of interest" description="Disordered" evidence="3">
    <location>
        <begin position="301"/>
        <end position="333"/>
    </location>
</feature>
<evidence type="ECO:0000256" key="2">
    <source>
        <dbReference type="PROSITE-ProRule" id="PRU00047"/>
    </source>
</evidence>
<dbReference type="InterPro" id="IPR001878">
    <property type="entry name" value="Znf_CCHC"/>
</dbReference>
<organism evidence="5 6">
    <name type="scientific">Crepidotus variabilis</name>
    <dbReference type="NCBI Taxonomy" id="179855"/>
    <lineage>
        <taxon>Eukaryota</taxon>
        <taxon>Fungi</taxon>
        <taxon>Dikarya</taxon>
        <taxon>Basidiomycota</taxon>
        <taxon>Agaricomycotina</taxon>
        <taxon>Agaricomycetes</taxon>
        <taxon>Agaricomycetidae</taxon>
        <taxon>Agaricales</taxon>
        <taxon>Agaricineae</taxon>
        <taxon>Crepidotaceae</taxon>
        <taxon>Crepidotus</taxon>
    </lineage>
</organism>
<feature type="compositionally biased region" description="Polar residues" evidence="3">
    <location>
        <begin position="304"/>
        <end position="328"/>
    </location>
</feature>
<dbReference type="GO" id="GO:0003676">
    <property type="term" value="F:nucleic acid binding"/>
    <property type="evidence" value="ECO:0007669"/>
    <property type="project" value="InterPro"/>
</dbReference>